<evidence type="ECO:0000259" key="12">
    <source>
        <dbReference type="PROSITE" id="PS51178"/>
    </source>
</evidence>
<evidence type="ECO:0000256" key="10">
    <source>
        <dbReference type="SAM" id="MobiDB-lite"/>
    </source>
</evidence>
<feature type="compositionally biased region" description="Acidic residues" evidence="10">
    <location>
        <begin position="389"/>
        <end position="403"/>
    </location>
</feature>
<evidence type="ECO:0000259" key="11">
    <source>
        <dbReference type="PROSITE" id="PS50011"/>
    </source>
</evidence>
<keyword evidence="14" id="KW-1185">Reference proteome</keyword>
<dbReference type="Pfam" id="PF03793">
    <property type="entry name" value="PASTA"/>
    <property type="match status" value="1"/>
</dbReference>
<evidence type="ECO:0000256" key="8">
    <source>
        <dbReference type="ARBA" id="ARBA00047899"/>
    </source>
</evidence>
<evidence type="ECO:0000256" key="7">
    <source>
        <dbReference type="ARBA" id="ARBA00022840"/>
    </source>
</evidence>
<keyword evidence="5" id="KW-0547">Nucleotide-binding</keyword>
<evidence type="ECO:0000256" key="6">
    <source>
        <dbReference type="ARBA" id="ARBA00022777"/>
    </source>
</evidence>
<dbReference type="Gene3D" id="3.30.200.20">
    <property type="entry name" value="Phosphorylase Kinase, domain 1"/>
    <property type="match status" value="1"/>
</dbReference>
<name>A0ABS3TZH4_9ACTN</name>
<comment type="catalytic activity">
    <reaction evidence="8">
        <text>L-threonyl-[protein] + ATP = O-phospho-L-threonyl-[protein] + ADP + H(+)</text>
        <dbReference type="Rhea" id="RHEA:46608"/>
        <dbReference type="Rhea" id="RHEA-COMP:11060"/>
        <dbReference type="Rhea" id="RHEA-COMP:11605"/>
        <dbReference type="ChEBI" id="CHEBI:15378"/>
        <dbReference type="ChEBI" id="CHEBI:30013"/>
        <dbReference type="ChEBI" id="CHEBI:30616"/>
        <dbReference type="ChEBI" id="CHEBI:61977"/>
        <dbReference type="ChEBI" id="CHEBI:456216"/>
        <dbReference type="EC" id="2.7.11.1"/>
    </reaction>
</comment>
<dbReference type="PROSITE" id="PS00108">
    <property type="entry name" value="PROTEIN_KINASE_ST"/>
    <property type="match status" value="1"/>
</dbReference>
<feature type="region of interest" description="Disordered" evidence="10">
    <location>
        <begin position="345"/>
        <end position="441"/>
    </location>
</feature>
<feature type="compositionally biased region" description="Low complexity" evidence="10">
    <location>
        <begin position="372"/>
        <end position="388"/>
    </location>
</feature>
<dbReference type="EC" id="2.7.11.1" evidence="1"/>
<comment type="catalytic activity">
    <reaction evidence="9">
        <text>L-seryl-[protein] + ATP = O-phospho-L-seryl-[protein] + ADP + H(+)</text>
        <dbReference type="Rhea" id="RHEA:17989"/>
        <dbReference type="Rhea" id="RHEA-COMP:9863"/>
        <dbReference type="Rhea" id="RHEA-COMP:11604"/>
        <dbReference type="ChEBI" id="CHEBI:15378"/>
        <dbReference type="ChEBI" id="CHEBI:29999"/>
        <dbReference type="ChEBI" id="CHEBI:30616"/>
        <dbReference type="ChEBI" id="CHEBI:83421"/>
        <dbReference type="ChEBI" id="CHEBI:456216"/>
        <dbReference type="EC" id="2.7.11.1"/>
    </reaction>
</comment>
<keyword evidence="4" id="KW-0677">Repeat</keyword>
<dbReference type="InterPro" id="IPR000719">
    <property type="entry name" value="Prot_kinase_dom"/>
</dbReference>
<evidence type="ECO:0000256" key="3">
    <source>
        <dbReference type="ARBA" id="ARBA00022679"/>
    </source>
</evidence>
<dbReference type="Proteomes" id="UP000681341">
    <property type="component" value="Unassembled WGS sequence"/>
</dbReference>
<dbReference type="GO" id="GO:0004674">
    <property type="term" value="F:protein serine/threonine kinase activity"/>
    <property type="evidence" value="ECO:0007669"/>
    <property type="project" value="UniProtKB-KW"/>
</dbReference>
<gene>
    <name evidence="13" type="ORF">J5V16_03730</name>
</gene>
<accession>A0ABS3TZH4</accession>
<reference evidence="13 14" key="1">
    <citation type="submission" date="2021-03" db="EMBL/GenBank/DDBJ databases">
        <title>Glycomyces sp. nov., a novel actinomycete isolated from soil.</title>
        <authorList>
            <person name="Yang X."/>
            <person name="Xu X."/>
        </authorList>
    </citation>
    <scope>NUCLEOTIDE SEQUENCE [LARGE SCALE GENOMIC DNA]</scope>
    <source>
        <strain evidence="13 14">NEAU-S30</strain>
    </source>
</reference>
<feature type="compositionally biased region" description="Polar residues" evidence="10">
    <location>
        <begin position="469"/>
        <end position="479"/>
    </location>
</feature>
<evidence type="ECO:0000313" key="13">
    <source>
        <dbReference type="EMBL" id="MBO3731918.1"/>
    </source>
</evidence>
<keyword evidence="6 13" id="KW-0418">Kinase</keyword>
<dbReference type="Gene3D" id="3.30.10.20">
    <property type="match status" value="1"/>
</dbReference>
<keyword evidence="7" id="KW-0067">ATP-binding</keyword>
<feature type="region of interest" description="Disordered" evidence="10">
    <location>
        <begin position="462"/>
        <end position="491"/>
    </location>
</feature>
<dbReference type="CDD" id="cd14014">
    <property type="entry name" value="STKc_PknB_like"/>
    <property type="match status" value="1"/>
</dbReference>
<dbReference type="EMBL" id="JAGFNP010000002">
    <property type="protein sequence ID" value="MBO3731918.1"/>
    <property type="molecule type" value="Genomic_DNA"/>
</dbReference>
<evidence type="ECO:0000256" key="1">
    <source>
        <dbReference type="ARBA" id="ARBA00012513"/>
    </source>
</evidence>
<dbReference type="CDD" id="cd06577">
    <property type="entry name" value="PASTA_pknB"/>
    <property type="match status" value="1"/>
</dbReference>
<dbReference type="PANTHER" id="PTHR43289">
    <property type="entry name" value="MITOGEN-ACTIVATED PROTEIN KINASE KINASE KINASE 20-RELATED"/>
    <property type="match status" value="1"/>
</dbReference>
<evidence type="ECO:0000256" key="9">
    <source>
        <dbReference type="ARBA" id="ARBA00048679"/>
    </source>
</evidence>
<dbReference type="PROSITE" id="PS50011">
    <property type="entry name" value="PROTEIN_KINASE_DOM"/>
    <property type="match status" value="1"/>
</dbReference>
<evidence type="ECO:0000313" key="14">
    <source>
        <dbReference type="Proteomes" id="UP000681341"/>
    </source>
</evidence>
<proteinExistence type="predicted"/>
<organism evidence="13 14">
    <name type="scientific">Glycomyces niveus</name>
    <dbReference type="NCBI Taxonomy" id="2820287"/>
    <lineage>
        <taxon>Bacteria</taxon>
        <taxon>Bacillati</taxon>
        <taxon>Actinomycetota</taxon>
        <taxon>Actinomycetes</taxon>
        <taxon>Glycomycetales</taxon>
        <taxon>Glycomycetaceae</taxon>
        <taxon>Glycomyces</taxon>
    </lineage>
</organism>
<evidence type="ECO:0000256" key="2">
    <source>
        <dbReference type="ARBA" id="ARBA00022527"/>
    </source>
</evidence>
<evidence type="ECO:0000256" key="5">
    <source>
        <dbReference type="ARBA" id="ARBA00022741"/>
    </source>
</evidence>
<dbReference type="Pfam" id="PF00069">
    <property type="entry name" value="Pkinase"/>
    <property type="match status" value="1"/>
</dbReference>
<evidence type="ECO:0000256" key="4">
    <source>
        <dbReference type="ARBA" id="ARBA00022737"/>
    </source>
</evidence>
<dbReference type="InterPro" id="IPR011009">
    <property type="entry name" value="Kinase-like_dom_sf"/>
</dbReference>
<dbReference type="RefSeq" id="WP_208494668.1">
    <property type="nucleotide sequence ID" value="NZ_JAGFNP010000002.1"/>
</dbReference>
<dbReference type="InterPro" id="IPR005543">
    <property type="entry name" value="PASTA_dom"/>
</dbReference>
<feature type="domain" description="PASTA" evidence="12">
    <location>
        <begin position="432"/>
        <end position="500"/>
    </location>
</feature>
<dbReference type="InterPro" id="IPR008271">
    <property type="entry name" value="Ser/Thr_kinase_AS"/>
</dbReference>
<feature type="domain" description="Protein kinase" evidence="11">
    <location>
        <begin position="11"/>
        <end position="273"/>
    </location>
</feature>
<dbReference type="PANTHER" id="PTHR43289:SF6">
    <property type="entry name" value="SERINE_THREONINE-PROTEIN KINASE NEKL-3"/>
    <property type="match status" value="1"/>
</dbReference>
<dbReference type="Gene3D" id="1.10.510.10">
    <property type="entry name" value="Transferase(Phosphotransferase) domain 1"/>
    <property type="match status" value="1"/>
</dbReference>
<keyword evidence="2 13" id="KW-0723">Serine/threonine-protein kinase</keyword>
<protein>
    <recommendedName>
        <fullName evidence="1">non-specific serine/threonine protein kinase</fullName>
        <ecNumber evidence="1">2.7.11.1</ecNumber>
    </recommendedName>
</protein>
<comment type="caution">
    <text evidence="13">The sequence shown here is derived from an EMBL/GenBank/DDBJ whole genome shotgun (WGS) entry which is preliminary data.</text>
</comment>
<keyword evidence="3" id="KW-0808">Transferase</keyword>
<dbReference type="PROSITE" id="PS51178">
    <property type="entry name" value="PASTA"/>
    <property type="match status" value="1"/>
</dbReference>
<dbReference type="SMART" id="SM00220">
    <property type="entry name" value="S_TKc"/>
    <property type="match status" value="1"/>
</dbReference>
<sequence length="506" mass="52716">MEPGTLIADRYRLDASIASGGMGTVWRGHDTRLKRAVAVKILKSGFERDENARARFEHEAHAVASLRHNGIAALHDYGETEDEQGAVLSYLVMELIEGRSLTQVLLGGPLDPAEAMRLCAQVAEALQAAHDAGIIHRDVKPANIIIDERGRAVLVDFGIALSAGRASITESGLLLGTLFYASPEQLEGRELTPATDAYSLGAVAYECLAGTPPFTGETAGTIINGHLHQPPPQFPETVPPAPAAVVFQALAKDPENRWPSAAAFAAAAEHAAAKPEEPHADPVLFAPAPRQAEPVTAAHPFPAPVLPSRRPKHKRLMVILPTAAVAIVAAAAALMLSPWLSEAGDGEGGDRGTLAAQDSSAETEGAPAVAGTTTPVPSASDTTSAAATESEDEQAVGDADGDDAATTGSAGGDDDEPTGGTTTEEGGMVDGSPPNLPDVRGEWFTDARDRLVSEGWEHVSLVPDPNDPDNGQTECSVLTQDPDPGSPTDYDTPITLTYLEFADGNC</sequence>
<dbReference type="SUPFAM" id="SSF56112">
    <property type="entry name" value="Protein kinase-like (PK-like)"/>
    <property type="match status" value="1"/>
</dbReference>